<feature type="domain" description="At1g61320/AtMIF1 LRR" evidence="2">
    <location>
        <begin position="126"/>
        <end position="182"/>
    </location>
</feature>
<accession>A0A0D9WB42</accession>
<sequence length="259" mass="29947">MGQLSKEGKYQICHFAISRCHTNLTFDKGTIRRRDAKAFTGYRVLKDKEFIESVDAVLRQHSGMRVECMKIKFRLHSKHADYIDRWVNFAIASKTKEFVIDLSGYAKIAFFRDLSCGKRTMWIKCLQNQPYCEEDGELRIRPPHQHAHLKSVRISGFFGHKDQVELALHILRSSIVLERMVITPKLEISNGLALLDCFYEEKHYVDGNRVATEFVCKAEHRNVVNVVRAPVRRPWKHEGTAMAPAQRTSPVCANTERTN</sequence>
<organism evidence="3 4">
    <name type="scientific">Leersia perrieri</name>
    <dbReference type="NCBI Taxonomy" id="77586"/>
    <lineage>
        <taxon>Eukaryota</taxon>
        <taxon>Viridiplantae</taxon>
        <taxon>Streptophyta</taxon>
        <taxon>Embryophyta</taxon>
        <taxon>Tracheophyta</taxon>
        <taxon>Spermatophyta</taxon>
        <taxon>Magnoliopsida</taxon>
        <taxon>Liliopsida</taxon>
        <taxon>Poales</taxon>
        <taxon>Poaceae</taxon>
        <taxon>BOP clade</taxon>
        <taxon>Oryzoideae</taxon>
        <taxon>Oryzeae</taxon>
        <taxon>Oryzinae</taxon>
        <taxon>Leersia</taxon>
    </lineage>
</organism>
<dbReference type="Pfam" id="PF23622">
    <property type="entry name" value="LRR_At1g61320_AtMIF1"/>
    <property type="match status" value="1"/>
</dbReference>
<evidence type="ECO:0000313" key="3">
    <source>
        <dbReference type="EnsemblPlants" id="LPERR04G24950.1"/>
    </source>
</evidence>
<feature type="region of interest" description="Disordered" evidence="1">
    <location>
        <begin position="238"/>
        <end position="259"/>
    </location>
</feature>
<dbReference type="PANTHER" id="PTHR34145">
    <property type="entry name" value="OS02G0105600 PROTEIN"/>
    <property type="match status" value="1"/>
</dbReference>
<dbReference type="PANTHER" id="PTHR34145:SF61">
    <property type="entry name" value="OS07G0161500 PROTEIN"/>
    <property type="match status" value="1"/>
</dbReference>
<evidence type="ECO:0000313" key="4">
    <source>
        <dbReference type="Proteomes" id="UP000032180"/>
    </source>
</evidence>
<dbReference type="Proteomes" id="UP000032180">
    <property type="component" value="Chromosome 4"/>
</dbReference>
<evidence type="ECO:0000256" key="1">
    <source>
        <dbReference type="SAM" id="MobiDB-lite"/>
    </source>
</evidence>
<protein>
    <recommendedName>
        <fullName evidence="2">At1g61320/AtMIF1 LRR domain-containing protein</fullName>
    </recommendedName>
</protein>
<dbReference type="AlphaFoldDB" id="A0A0D9WB42"/>
<reference evidence="3" key="3">
    <citation type="submission" date="2015-04" db="UniProtKB">
        <authorList>
            <consortium name="EnsemblPlants"/>
        </authorList>
    </citation>
    <scope>IDENTIFICATION</scope>
</reference>
<reference evidence="4" key="2">
    <citation type="submission" date="2013-12" db="EMBL/GenBank/DDBJ databases">
        <authorList>
            <person name="Yu Y."/>
            <person name="Lee S."/>
            <person name="de Baynast K."/>
            <person name="Wissotski M."/>
            <person name="Liu L."/>
            <person name="Talag J."/>
            <person name="Goicoechea J."/>
            <person name="Angelova A."/>
            <person name="Jetty R."/>
            <person name="Kudrna D."/>
            <person name="Golser W."/>
            <person name="Rivera L."/>
            <person name="Zhang J."/>
            <person name="Wing R."/>
        </authorList>
    </citation>
    <scope>NUCLEOTIDE SEQUENCE</scope>
</reference>
<dbReference type="HOGENOM" id="CLU_1075025_0_0_1"/>
<proteinExistence type="predicted"/>
<reference evidence="3 4" key="1">
    <citation type="submission" date="2012-08" db="EMBL/GenBank/DDBJ databases">
        <title>Oryza genome evolution.</title>
        <authorList>
            <person name="Wing R.A."/>
        </authorList>
    </citation>
    <scope>NUCLEOTIDE SEQUENCE</scope>
</reference>
<dbReference type="EnsemblPlants" id="LPERR04G24950.1">
    <property type="protein sequence ID" value="LPERR04G24950.1"/>
    <property type="gene ID" value="LPERR04G24950"/>
</dbReference>
<feature type="compositionally biased region" description="Polar residues" evidence="1">
    <location>
        <begin position="246"/>
        <end position="259"/>
    </location>
</feature>
<dbReference type="Gramene" id="LPERR04G24950.1">
    <property type="protein sequence ID" value="LPERR04G24950.1"/>
    <property type="gene ID" value="LPERR04G24950"/>
</dbReference>
<dbReference type="InterPro" id="IPR055357">
    <property type="entry name" value="LRR_At1g61320_AtMIF1"/>
</dbReference>
<dbReference type="InterPro" id="IPR053772">
    <property type="entry name" value="At1g61320/At1g61330-like"/>
</dbReference>
<evidence type="ECO:0000259" key="2">
    <source>
        <dbReference type="Pfam" id="PF23622"/>
    </source>
</evidence>
<name>A0A0D9WB42_9ORYZ</name>
<keyword evidence="4" id="KW-1185">Reference proteome</keyword>